<gene>
    <name evidence="1" type="ORF">L6164_013303</name>
</gene>
<accession>A0ACB9PE47</accession>
<dbReference type="EMBL" id="CM039430">
    <property type="protein sequence ID" value="KAI4346234.1"/>
    <property type="molecule type" value="Genomic_DNA"/>
</dbReference>
<evidence type="ECO:0000313" key="2">
    <source>
        <dbReference type="Proteomes" id="UP000828941"/>
    </source>
</evidence>
<name>A0ACB9PE47_BAUVA</name>
<dbReference type="Proteomes" id="UP000828941">
    <property type="component" value="Chromosome 5"/>
</dbReference>
<sequence>MAMWLSQTTLIFLWILSATTYNLGIMKYNSFTSLTHEINLLNSSMVIWYDVKLPIKGHKLNYRSSQELIRMVDLSHNNLLGTIPQELFNLTALQSLNLSQNELRGRIFKEVGNLKQLESLDLPNNQLEGEIPQSMSELSFLGFLNLSFNNFTAKSHRQPSFRVLMHLATLAILNYVELHLQRNVQRKKNPTTQKQLKMNFYIGMGVGFATGFWIVCASLFFISSWRHAYFRFLDDLKWKLYVFGAQKTDIFH</sequence>
<protein>
    <submittedName>
        <fullName evidence="1">Uncharacterized protein</fullName>
    </submittedName>
</protein>
<keyword evidence="2" id="KW-1185">Reference proteome</keyword>
<reference evidence="1 2" key="1">
    <citation type="journal article" date="2022" name="DNA Res.">
        <title>Chromosomal-level genome assembly of the orchid tree Bauhinia variegata (Leguminosae; Cercidoideae) supports the allotetraploid origin hypothesis of Bauhinia.</title>
        <authorList>
            <person name="Zhong Y."/>
            <person name="Chen Y."/>
            <person name="Zheng D."/>
            <person name="Pang J."/>
            <person name="Liu Y."/>
            <person name="Luo S."/>
            <person name="Meng S."/>
            <person name="Qian L."/>
            <person name="Wei D."/>
            <person name="Dai S."/>
            <person name="Zhou R."/>
        </authorList>
    </citation>
    <scope>NUCLEOTIDE SEQUENCE [LARGE SCALE GENOMIC DNA]</scope>
    <source>
        <strain evidence="1">BV-YZ2020</strain>
    </source>
</reference>
<organism evidence="1 2">
    <name type="scientific">Bauhinia variegata</name>
    <name type="common">Purple orchid tree</name>
    <name type="synonym">Phanera variegata</name>
    <dbReference type="NCBI Taxonomy" id="167791"/>
    <lineage>
        <taxon>Eukaryota</taxon>
        <taxon>Viridiplantae</taxon>
        <taxon>Streptophyta</taxon>
        <taxon>Embryophyta</taxon>
        <taxon>Tracheophyta</taxon>
        <taxon>Spermatophyta</taxon>
        <taxon>Magnoliopsida</taxon>
        <taxon>eudicotyledons</taxon>
        <taxon>Gunneridae</taxon>
        <taxon>Pentapetalae</taxon>
        <taxon>rosids</taxon>
        <taxon>fabids</taxon>
        <taxon>Fabales</taxon>
        <taxon>Fabaceae</taxon>
        <taxon>Cercidoideae</taxon>
        <taxon>Cercideae</taxon>
        <taxon>Bauhiniinae</taxon>
        <taxon>Bauhinia</taxon>
    </lineage>
</organism>
<comment type="caution">
    <text evidence="1">The sequence shown here is derived from an EMBL/GenBank/DDBJ whole genome shotgun (WGS) entry which is preliminary data.</text>
</comment>
<evidence type="ECO:0000313" key="1">
    <source>
        <dbReference type="EMBL" id="KAI4346234.1"/>
    </source>
</evidence>
<proteinExistence type="predicted"/>